<protein>
    <submittedName>
        <fullName evidence="2">Uncharacterized protein</fullName>
    </submittedName>
</protein>
<feature type="region of interest" description="Disordered" evidence="1">
    <location>
        <begin position="1"/>
        <end position="21"/>
    </location>
</feature>
<dbReference type="PaxDb" id="65489-OBART08G07900.1"/>
<name>A0A0D3GY25_9ORYZ</name>
<sequence>MGNVGLASSLPPTRSRPLGTRRRLRARLARPPTPWHGFALSLVAPPSWRTRSGSMVVTALAHQLAGPPSPPSSLFRSLGVVPLSQSALHPAQGIGAVHLIGRLRFAQRQATTAADYAAPNGQRKCTGPSPHMWAVLGCSACGPLNCLGSPKMG</sequence>
<evidence type="ECO:0000256" key="1">
    <source>
        <dbReference type="SAM" id="MobiDB-lite"/>
    </source>
</evidence>
<accession>A0A0D3GY25</accession>
<organism evidence="2">
    <name type="scientific">Oryza barthii</name>
    <dbReference type="NCBI Taxonomy" id="65489"/>
    <lineage>
        <taxon>Eukaryota</taxon>
        <taxon>Viridiplantae</taxon>
        <taxon>Streptophyta</taxon>
        <taxon>Embryophyta</taxon>
        <taxon>Tracheophyta</taxon>
        <taxon>Spermatophyta</taxon>
        <taxon>Magnoliopsida</taxon>
        <taxon>Liliopsida</taxon>
        <taxon>Poales</taxon>
        <taxon>Poaceae</taxon>
        <taxon>BOP clade</taxon>
        <taxon>Oryzoideae</taxon>
        <taxon>Oryzeae</taxon>
        <taxon>Oryzinae</taxon>
        <taxon>Oryza</taxon>
    </lineage>
</organism>
<dbReference type="Gramene" id="OBART08G07900.1">
    <property type="protein sequence ID" value="OBART08G07900.1"/>
    <property type="gene ID" value="OBART08G07900"/>
</dbReference>
<reference evidence="2" key="1">
    <citation type="journal article" date="2009" name="Rice">
        <title>De Novo Next Generation Sequencing of Plant Genomes.</title>
        <authorList>
            <person name="Rounsley S."/>
            <person name="Marri P.R."/>
            <person name="Yu Y."/>
            <person name="He R."/>
            <person name="Sisneros N."/>
            <person name="Goicoechea J.L."/>
            <person name="Lee S.J."/>
            <person name="Angelova A."/>
            <person name="Kudrna D."/>
            <person name="Luo M."/>
            <person name="Affourtit J."/>
            <person name="Desany B."/>
            <person name="Knight J."/>
            <person name="Niazi F."/>
            <person name="Egholm M."/>
            <person name="Wing R.A."/>
        </authorList>
    </citation>
    <scope>NUCLEOTIDE SEQUENCE [LARGE SCALE GENOMIC DNA]</scope>
    <source>
        <strain evidence="2">cv. IRGC 105608</strain>
    </source>
</reference>
<dbReference type="Proteomes" id="UP000026960">
    <property type="component" value="Chromosome 8"/>
</dbReference>
<evidence type="ECO:0000313" key="3">
    <source>
        <dbReference type="Proteomes" id="UP000026960"/>
    </source>
</evidence>
<keyword evidence="3" id="KW-1185">Reference proteome</keyword>
<reference evidence="2" key="2">
    <citation type="submission" date="2015-03" db="UniProtKB">
        <authorList>
            <consortium name="EnsemblPlants"/>
        </authorList>
    </citation>
    <scope>IDENTIFICATION</scope>
</reference>
<proteinExistence type="predicted"/>
<dbReference type="AlphaFoldDB" id="A0A0D3GY25"/>
<dbReference type="EnsemblPlants" id="OBART08G07900.1">
    <property type="protein sequence ID" value="OBART08G07900.1"/>
    <property type="gene ID" value="OBART08G07900"/>
</dbReference>
<dbReference type="HOGENOM" id="CLU_1761737_0_0_1"/>
<evidence type="ECO:0000313" key="2">
    <source>
        <dbReference type="EnsemblPlants" id="OBART08G07900.1"/>
    </source>
</evidence>